<gene>
    <name evidence="5" type="ORF">FPZ43_11840</name>
</gene>
<dbReference type="CDD" id="cd14014">
    <property type="entry name" value="STKc_PknB_like"/>
    <property type="match status" value="1"/>
</dbReference>
<sequence length="473" mass="52755">MSKVFTITEGLENLGALRSGGQGSVYKGRRMGPIISAVKLLPTPIYSESDEDKNYRAFSNEVAKMRMVNEVANPNIVKFLSSGITESGSLPYIEMEYVEGPDLCDLLQPPHERIFMLQEVIRVAYQLSNALAHCHKLGIKHGDIKSNNVKYNINTGNYVLLDFGLAILTDEARRTSIRNAGAIEFMAPEQHDGTMLEQTDVYSFGVIMYELLTGQVPFPLEGHTETARNTVMIAHMEKPVPDLMVARHAALPITWSDEKQHLEMQVPFWLLSVINKCLQKKPGERYASGIELQEAIVAGSLNGERQGQQDVLLSENERLQAEVKSQQEAIRVNEDQLAGLKAYALETGAKKNPATGRYERNPKLAIIPKKVLTFTVAGLLIFAVLFAYAIFTKPTYTPGGPLLKNSVFAKPPFINRAYDEAAVAKTVEELEVAKMMRRKRRADSLAAAKTDSPQTKRWSAPKKKKRKKFLGIF</sequence>
<dbReference type="PROSITE" id="PS50011">
    <property type="entry name" value="PROTEIN_KINASE_DOM"/>
    <property type="match status" value="1"/>
</dbReference>
<evidence type="ECO:0000259" key="4">
    <source>
        <dbReference type="PROSITE" id="PS50011"/>
    </source>
</evidence>
<reference evidence="5 6" key="1">
    <citation type="submission" date="2019-07" db="EMBL/GenBank/DDBJ databases">
        <authorList>
            <person name="Kim J."/>
        </authorList>
    </citation>
    <scope>NUCLEOTIDE SEQUENCE [LARGE SCALE GENOMIC DNA]</scope>
    <source>
        <strain evidence="6">dk17</strain>
    </source>
</reference>
<evidence type="ECO:0000313" key="5">
    <source>
        <dbReference type="EMBL" id="TWR28948.1"/>
    </source>
</evidence>
<organism evidence="5 6">
    <name type="scientific">Mucilaginibacter pallidiroseus</name>
    <dbReference type="NCBI Taxonomy" id="2599295"/>
    <lineage>
        <taxon>Bacteria</taxon>
        <taxon>Pseudomonadati</taxon>
        <taxon>Bacteroidota</taxon>
        <taxon>Sphingobacteriia</taxon>
        <taxon>Sphingobacteriales</taxon>
        <taxon>Sphingobacteriaceae</taxon>
        <taxon>Mucilaginibacter</taxon>
    </lineage>
</organism>
<dbReference type="OrthoDB" id="9813021at2"/>
<evidence type="ECO:0000313" key="6">
    <source>
        <dbReference type="Proteomes" id="UP000320042"/>
    </source>
</evidence>
<name>A0A563UC42_9SPHI</name>
<keyword evidence="3" id="KW-1133">Transmembrane helix</keyword>
<dbReference type="SUPFAM" id="SSF56112">
    <property type="entry name" value="Protein kinase-like (PK-like)"/>
    <property type="match status" value="1"/>
</dbReference>
<dbReference type="EMBL" id="VOEJ01000005">
    <property type="protein sequence ID" value="TWR28948.1"/>
    <property type="molecule type" value="Genomic_DNA"/>
</dbReference>
<protein>
    <submittedName>
        <fullName evidence="5">Serine/threonine protein kinase</fullName>
    </submittedName>
</protein>
<keyword evidence="3" id="KW-0812">Transmembrane</keyword>
<dbReference type="PANTHER" id="PTHR44329">
    <property type="entry name" value="SERINE/THREONINE-PROTEIN KINASE TNNI3K-RELATED"/>
    <property type="match status" value="1"/>
</dbReference>
<dbReference type="Pfam" id="PF00069">
    <property type="entry name" value="Pkinase"/>
    <property type="match status" value="1"/>
</dbReference>
<dbReference type="Proteomes" id="UP000320042">
    <property type="component" value="Unassembled WGS sequence"/>
</dbReference>
<proteinExistence type="predicted"/>
<comment type="caution">
    <text evidence="5">The sequence shown here is derived from an EMBL/GenBank/DDBJ whole genome shotgun (WGS) entry which is preliminary data.</text>
</comment>
<dbReference type="AlphaFoldDB" id="A0A563UC42"/>
<evidence type="ECO:0000256" key="1">
    <source>
        <dbReference type="SAM" id="Coils"/>
    </source>
</evidence>
<dbReference type="GO" id="GO:0005524">
    <property type="term" value="F:ATP binding"/>
    <property type="evidence" value="ECO:0007669"/>
    <property type="project" value="InterPro"/>
</dbReference>
<dbReference type="Gene3D" id="3.30.200.20">
    <property type="entry name" value="Phosphorylase Kinase, domain 1"/>
    <property type="match status" value="1"/>
</dbReference>
<feature type="compositionally biased region" description="Basic residues" evidence="2">
    <location>
        <begin position="459"/>
        <end position="473"/>
    </location>
</feature>
<dbReference type="RefSeq" id="WP_146382134.1">
    <property type="nucleotide sequence ID" value="NZ_VOEJ01000005.1"/>
</dbReference>
<feature type="region of interest" description="Disordered" evidence="2">
    <location>
        <begin position="443"/>
        <end position="473"/>
    </location>
</feature>
<keyword evidence="1" id="KW-0175">Coiled coil</keyword>
<dbReference type="GO" id="GO:0004674">
    <property type="term" value="F:protein serine/threonine kinase activity"/>
    <property type="evidence" value="ECO:0007669"/>
    <property type="project" value="UniProtKB-KW"/>
</dbReference>
<keyword evidence="5" id="KW-0418">Kinase</keyword>
<evidence type="ECO:0000256" key="2">
    <source>
        <dbReference type="SAM" id="MobiDB-lite"/>
    </source>
</evidence>
<feature type="domain" description="Protein kinase" evidence="4">
    <location>
        <begin position="11"/>
        <end position="297"/>
    </location>
</feature>
<keyword evidence="5" id="KW-0723">Serine/threonine-protein kinase</keyword>
<dbReference type="InterPro" id="IPR000719">
    <property type="entry name" value="Prot_kinase_dom"/>
</dbReference>
<feature type="transmembrane region" description="Helical" evidence="3">
    <location>
        <begin position="371"/>
        <end position="391"/>
    </location>
</feature>
<feature type="coiled-coil region" evidence="1">
    <location>
        <begin position="309"/>
        <end position="336"/>
    </location>
</feature>
<dbReference type="Gene3D" id="1.10.510.10">
    <property type="entry name" value="Transferase(Phosphotransferase) domain 1"/>
    <property type="match status" value="1"/>
</dbReference>
<accession>A0A563UC42</accession>
<keyword evidence="6" id="KW-1185">Reference proteome</keyword>
<evidence type="ECO:0000256" key="3">
    <source>
        <dbReference type="SAM" id="Phobius"/>
    </source>
</evidence>
<dbReference type="InterPro" id="IPR051681">
    <property type="entry name" value="Ser/Thr_Kinases-Pseudokinases"/>
</dbReference>
<dbReference type="InterPro" id="IPR011009">
    <property type="entry name" value="Kinase-like_dom_sf"/>
</dbReference>
<dbReference type="SMART" id="SM00220">
    <property type="entry name" value="S_TKc"/>
    <property type="match status" value="1"/>
</dbReference>
<keyword evidence="3" id="KW-0472">Membrane</keyword>
<keyword evidence="5" id="KW-0808">Transferase</keyword>